<dbReference type="RefSeq" id="WP_008417439.1">
    <property type="nucleotide sequence ID" value="NC_014297.1"/>
</dbReference>
<feature type="binding site" evidence="12">
    <location>
        <position position="368"/>
    </location>
    <ligand>
        <name>ATP</name>
        <dbReference type="ChEBI" id="CHEBI:30616"/>
    </ligand>
</feature>
<dbReference type="Gene3D" id="3.40.50.300">
    <property type="entry name" value="P-loop containing nucleotide triphosphate hydrolases"/>
    <property type="match status" value="1"/>
</dbReference>
<comment type="catalytic activity">
    <reaction evidence="10">
        <text>a cytidine in RNA + acetyl-CoA + ATP + H2O = an N(4)-acetylcytidine in RNA + ADP + phosphate + CoA + H(+)</text>
        <dbReference type="Rhea" id="RHEA:82211"/>
        <dbReference type="Rhea" id="RHEA-COMP:15704"/>
        <dbReference type="Rhea" id="RHEA-COMP:19834"/>
        <dbReference type="ChEBI" id="CHEBI:15377"/>
        <dbReference type="ChEBI" id="CHEBI:15378"/>
        <dbReference type="ChEBI" id="CHEBI:30616"/>
        <dbReference type="ChEBI" id="CHEBI:43474"/>
        <dbReference type="ChEBI" id="CHEBI:57287"/>
        <dbReference type="ChEBI" id="CHEBI:57288"/>
        <dbReference type="ChEBI" id="CHEBI:74900"/>
        <dbReference type="ChEBI" id="CHEBI:82748"/>
        <dbReference type="ChEBI" id="CHEBI:456216"/>
    </reaction>
</comment>
<dbReference type="InterPro" id="IPR027417">
    <property type="entry name" value="P-loop_NTPase"/>
</dbReference>
<keyword evidence="3 12" id="KW-0808">Transferase</keyword>
<keyword evidence="7 12" id="KW-0694">RNA-binding</keyword>
<evidence type="ECO:0000256" key="10">
    <source>
        <dbReference type="ARBA" id="ARBA00049889"/>
    </source>
</evidence>
<keyword evidence="8 12" id="KW-0012">Acyltransferase</keyword>
<dbReference type="Pfam" id="PF13718">
    <property type="entry name" value="GNAT_acetyltr_2"/>
    <property type="match status" value="1"/>
</dbReference>
<dbReference type="Gene3D" id="3.40.50.11040">
    <property type="match status" value="1"/>
</dbReference>
<dbReference type="AlphaFoldDB" id="D8J312"/>
<dbReference type="Gene3D" id="1.20.120.890">
    <property type="entry name" value="tRNA(Met) cytidine acetyltransferase, tail domain"/>
    <property type="match status" value="1"/>
</dbReference>
<dbReference type="HAMAP" id="MF_01886">
    <property type="entry name" value="tRNA_acetyltr_TmcA"/>
    <property type="match status" value="1"/>
</dbReference>
<dbReference type="GO" id="GO:0005737">
    <property type="term" value="C:cytoplasm"/>
    <property type="evidence" value="ECO:0007669"/>
    <property type="project" value="UniProtKB-SubCell"/>
</dbReference>
<feature type="domain" description="N-acetyltransferase" evidence="15">
    <location>
        <begin position="424"/>
        <end position="535"/>
    </location>
</feature>
<comment type="subcellular location">
    <subcellularLocation>
        <location evidence="12">Cytoplasm</location>
    </subcellularLocation>
</comment>
<protein>
    <recommendedName>
        <fullName evidence="12">tRNA(Met) cytidine acetyltransferase TmcA</fullName>
        <ecNumber evidence="12">2.3.1.193</ecNumber>
    </recommendedName>
</protein>
<reference evidence="16 18" key="1">
    <citation type="journal article" date="2010" name="J. Bacteriol.">
        <title>Complete genome sequence of Halalkalicoccus jeotgali B3(T), an extremely halophilic archaeon.</title>
        <authorList>
            <person name="Roh S.W."/>
            <person name="Nam Y.D."/>
            <person name="Nam S.H."/>
            <person name="Choi S.H."/>
            <person name="Park H.S."/>
            <person name="Bae J.W."/>
        </authorList>
    </citation>
    <scope>NUCLEOTIDE SEQUENCE [LARGE SCALE GENOMIC DNA]</scope>
    <source>
        <strain evidence="16">B3</strain>
        <strain evidence="18">DSM 18796 / CECT 7217 / JCM 14584 / KCTC 4019 / B3</strain>
    </source>
</reference>
<dbReference type="InterPro" id="IPR000182">
    <property type="entry name" value="GNAT_dom"/>
</dbReference>
<comment type="function">
    <text evidence="12">Catalyzes the formation of N(4)-acetylcytidine (ac(4)C) at the wobble position of tRNA(Met), by using acetyl-CoA as an acetyl donor and ATP (or GTP).</text>
</comment>
<evidence type="ECO:0000256" key="6">
    <source>
        <dbReference type="ARBA" id="ARBA00022840"/>
    </source>
</evidence>
<dbReference type="GO" id="GO:0005524">
    <property type="term" value="F:ATP binding"/>
    <property type="evidence" value="ECO:0007669"/>
    <property type="project" value="UniProtKB-UniRule"/>
</dbReference>
<proteinExistence type="inferred from homology"/>
<keyword evidence="1 12" id="KW-0963">Cytoplasm</keyword>
<evidence type="ECO:0000313" key="19">
    <source>
        <dbReference type="Proteomes" id="UP000011645"/>
    </source>
</evidence>
<feature type="domain" description="TmcA/NAT10 N-terminal" evidence="14">
    <location>
        <begin position="7"/>
        <end position="158"/>
    </location>
</feature>
<comment type="catalytic activity">
    <reaction evidence="11">
        <text>a cytidine in mRNA + acetyl-CoA + ATP + H2O = an N(4)-acetylcytidine in mRNA + ADP + phosphate + CoA + H(+)</text>
        <dbReference type="Rhea" id="RHEA:58480"/>
        <dbReference type="Rhea" id="RHEA-COMP:15145"/>
        <dbReference type="Rhea" id="RHEA-COMP:15146"/>
        <dbReference type="ChEBI" id="CHEBI:15377"/>
        <dbReference type="ChEBI" id="CHEBI:15378"/>
        <dbReference type="ChEBI" id="CHEBI:30616"/>
        <dbReference type="ChEBI" id="CHEBI:43474"/>
        <dbReference type="ChEBI" id="CHEBI:57287"/>
        <dbReference type="ChEBI" id="CHEBI:57288"/>
        <dbReference type="ChEBI" id="CHEBI:74900"/>
        <dbReference type="ChEBI" id="CHEBI:82748"/>
        <dbReference type="ChEBI" id="CHEBI:456216"/>
    </reaction>
</comment>
<keyword evidence="4 12" id="KW-0819">tRNA processing</keyword>
<evidence type="ECO:0000259" key="14">
    <source>
        <dbReference type="Pfam" id="PF08351"/>
    </source>
</evidence>
<dbReference type="Proteomes" id="UP000000390">
    <property type="component" value="Chromosome"/>
</dbReference>
<dbReference type="SUPFAM" id="SSF55729">
    <property type="entry name" value="Acyl-CoA N-acyltransferases (Nat)"/>
    <property type="match status" value="1"/>
</dbReference>
<dbReference type="KEGG" id="hje:HacjB3_08680"/>
<dbReference type="PANTHER" id="PTHR10925">
    <property type="entry name" value="N-ACETYLTRANSFERASE 10"/>
    <property type="match status" value="1"/>
</dbReference>
<comment type="catalytic activity">
    <reaction evidence="12">
        <text>cytidine(34) in elongator tRNA(Met) + acetyl-CoA + ATP + H2O = N(4)-acetylcytidine(34) in elongator tRNA(Met) + ADP + phosphate + CoA + H(+)</text>
        <dbReference type="Rhea" id="RHEA:43788"/>
        <dbReference type="Rhea" id="RHEA-COMP:10693"/>
        <dbReference type="Rhea" id="RHEA-COMP:10694"/>
        <dbReference type="ChEBI" id="CHEBI:15377"/>
        <dbReference type="ChEBI" id="CHEBI:15378"/>
        <dbReference type="ChEBI" id="CHEBI:30616"/>
        <dbReference type="ChEBI" id="CHEBI:43474"/>
        <dbReference type="ChEBI" id="CHEBI:57287"/>
        <dbReference type="ChEBI" id="CHEBI:57288"/>
        <dbReference type="ChEBI" id="CHEBI:74900"/>
        <dbReference type="ChEBI" id="CHEBI:82748"/>
        <dbReference type="ChEBI" id="CHEBI:456216"/>
        <dbReference type="EC" id="2.3.1.193"/>
    </reaction>
</comment>
<comment type="catalytic activity">
    <reaction evidence="9">
        <text>a cytidine in tRNA + acetyl-CoA + ATP + H2O = an N(4)-acetylcytidine in tRNA + ADP + phosphate + CoA + H(+)</text>
        <dbReference type="Rhea" id="RHEA:53876"/>
        <dbReference type="Rhea" id="RHEA-COMP:13670"/>
        <dbReference type="Rhea" id="RHEA-COMP:13671"/>
        <dbReference type="ChEBI" id="CHEBI:15377"/>
        <dbReference type="ChEBI" id="CHEBI:15378"/>
        <dbReference type="ChEBI" id="CHEBI:30616"/>
        <dbReference type="ChEBI" id="CHEBI:43474"/>
        <dbReference type="ChEBI" id="CHEBI:57287"/>
        <dbReference type="ChEBI" id="CHEBI:57288"/>
        <dbReference type="ChEBI" id="CHEBI:74900"/>
        <dbReference type="ChEBI" id="CHEBI:82748"/>
        <dbReference type="ChEBI" id="CHEBI:456216"/>
    </reaction>
</comment>
<dbReference type="PANTHER" id="PTHR10925:SF5">
    <property type="entry name" value="RNA CYTIDINE ACETYLTRANSFERASE"/>
    <property type="match status" value="1"/>
</dbReference>
<reference evidence="17 19" key="2">
    <citation type="journal article" date="2014" name="PLoS Genet.">
        <title>Phylogenetically driven sequencing of extremely halophilic archaea reveals strategies for static and dynamic osmo-response.</title>
        <authorList>
            <person name="Becker E.A."/>
            <person name="Seitzer P.M."/>
            <person name="Tritt A."/>
            <person name="Larsen D."/>
            <person name="Krusor M."/>
            <person name="Yao A.I."/>
            <person name="Wu D."/>
            <person name="Madern D."/>
            <person name="Eisen J.A."/>
            <person name="Darling A.E."/>
            <person name="Facciotti M.T."/>
        </authorList>
    </citation>
    <scope>NUCLEOTIDE SEQUENCE [LARGE SCALE GENOMIC DNA]</scope>
    <source>
        <strain evidence="17">B3</strain>
        <strain evidence="19">DSM 18796 / CECT 7217 / JCM 14584 / KCTC 4019 / B3</strain>
    </source>
</reference>
<dbReference type="InterPro" id="IPR016181">
    <property type="entry name" value="Acyl_CoA_acyltransferase"/>
</dbReference>
<dbReference type="OrthoDB" id="312894at2157"/>
<dbReference type="EMBL" id="AOHV01000038">
    <property type="protein sequence ID" value="ELY34861.1"/>
    <property type="molecule type" value="Genomic_DNA"/>
</dbReference>
<dbReference type="GO" id="GO:1904812">
    <property type="term" value="P:rRNA acetylation involved in maturation of SSU-rRNA"/>
    <property type="evidence" value="ECO:0007669"/>
    <property type="project" value="TreeGrafter"/>
</dbReference>
<evidence type="ECO:0000259" key="15">
    <source>
        <dbReference type="Pfam" id="PF13718"/>
    </source>
</evidence>
<evidence type="ECO:0000259" key="13">
    <source>
        <dbReference type="Pfam" id="PF05127"/>
    </source>
</evidence>
<gene>
    <name evidence="12" type="primary">tmcA</name>
    <name evidence="16" type="ordered locus">HacjB3_08680</name>
    <name evidence="17" type="ORF">C497_14017</name>
</gene>
<evidence type="ECO:0000256" key="7">
    <source>
        <dbReference type="ARBA" id="ARBA00022884"/>
    </source>
</evidence>
<comment type="caution">
    <text evidence="12">Lacks conserved residue(s) required for the propagation of feature annotation.</text>
</comment>
<dbReference type="GeneID" id="9419537"/>
<keyword evidence="6 12" id="KW-0067">ATP-binding</keyword>
<evidence type="ECO:0000256" key="4">
    <source>
        <dbReference type="ARBA" id="ARBA00022694"/>
    </source>
</evidence>
<evidence type="ECO:0000313" key="16">
    <source>
        <dbReference type="EMBL" id="ADJ15119.1"/>
    </source>
</evidence>
<evidence type="ECO:0000313" key="18">
    <source>
        <dbReference type="Proteomes" id="UP000000390"/>
    </source>
</evidence>
<dbReference type="eggNOG" id="arCOG01951">
    <property type="taxonomic scope" value="Archaea"/>
</dbReference>
<dbReference type="InterPro" id="IPR053477">
    <property type="entry name" value="tRNA_Cytidine_AcTrnsfr"/>
</dbReference>
<dbReference type="GO" id="GO:1990883">
    <property type="term" value="F:18S rRNA cytidine N-acetyltransferase activity"/>
    <property type="evidence" value="ECO:0007669"/>
    <property type="project" value="TreeGrafter"/>
</dbReference>
<evidence type="ECO:0000256" key="11">
    <source>
        <dbReference type="ARBA" id="ARBA00049914"/>
    </source>
</evidence>
<dbReference type="GO" id="GO:0000049">
    <property type="term" value="F:tRNA binding"/>
    <property type="evidence" value="ECO:0007669"/>
    <property type="project" value="UniProtKB-UniRule"/>
</dbReference>
<organism evidence="16 18">
    <name type="scientific">Halalkalicoccus jeotgali (strain DSM 18796 / CECT 7217 / JCM 14584 / KCTC 4019 / B3)</name>
    <dbReference type="NCBI Taxonomy" id="795797"/>
    <lineage>
        <taxon>Archaea</taxon>
        <taxon>Methanobacteriati</taxon>
        <taxon>Methanobacteriota</taxon>
        <taxon>Stenosarchaea group</taxon>
        <taxon>Halobacteria</taxon>
        <taxon>Halobacteriales</taxon>
        <taxon>Halococcaceae</taxon>
        <taxon>Halalkalicoccus</taxon>
    </lineage>
</organism>
<dbReference type="GO" id="GO:0002101">
    <property type="term" value="P:tRNA wobble cytosine modification"/>
    <property type="evidence" value="ECO:0007669"/>
    <property type="project" value="UniProtKB-UniRule"/>
</dbReference>
<dbReference type="InterPro" id="IPR007807">
    <property type="entry name" value="TcmA/NAT10_helicase"/>
</dbReference>
<feature type="binding site" evidence="12">
    <location>
        <position position="553"/>
    </location>
    <ligand>
        <name>acetyl-CoA</name>
        <dbReference type="ChEBI" id="CHEBI:57288"/>
    </ligand>
</feature>
<keyword evidence="2 12" id="KW-0820">tRNA-binding</keyword>
<dbReference type="Pfam" id="PF08351">
    <property type="entry name" value="TmcA_N"/>
    <property type="match status" value="1"/>
</dbReference>
<keyword evidence="5 12" id="KW-0547">Nucleotide-binding</keyword>
<dbReference type="EC" id="2.3.1.193" evidence="12"/>
<feature type="domain" description="TcmA/NAT10 helicase" evidence="13">
    <location>
        <begin position="221"/>
        <end position="386"/>
    </location>
</feature>
<name>D8J312_HALJB</name>
<comment type="similarity">
    <text evidence="12">Belongs to the TmcA family.</text>
</comment>
<dbReference type="SUPFAM" id="SSF52540">
    <property type="entry name" value="P-loop containing nucleoside triphosphate hydrolases"/>
    <property type="match status" value="1"/>
</dbReference>
<evidence type="ECO:0000256" key="2">
    <source>
        <dbReference type="ARBA" id="ARBA00022555"/>
    </source>
</evidence>
<evidence type="ECO:0000256" key="5">
    <source>
        <dbReference type="ARBA" id="ARBA00022741"/>
    </source>
</evidence>
<dbReference type="InterPro" id="IPR032672">
    <property type="entry name" value="TmcA/NAT10/Kre33"/>
</dbReference>
<keyword evidence="19" id="KW-1185">Reference proteome</keyword>
<evidence type="ECO:0000256" key="3">
    <source>
        <dbReference type="ARBA" id="ARBA00022679"/>
    </source>
</evidence>
<sequence>MDPVAVATALLAEARETNERRLLVLAGDRERGFDALQEILDALPVGVSDTVLVSDREGVPCERIDPKRTTALLGTTREIVGYDAHDRFEPNALGRLTGVVNGGGLLILLAPALETWSDRRDGFDATLAVPPFERADVTGRFRDRLVSLLRTHPGIAIANVDTDDTECDGLTHPSTRLAETSIALPDDHVFPEAAYEACLTGDQVEALSALEALREGRRAVVIEADRGRGKSSAAGLAAGALAAAGEDVLVTASDARNAAEVFARARELLDGALTRDDERRLETAAGGRVRFASPLDAADADPDVLIVDEAAALPVRVLERCLENERVAFVTTVHGYEGAGRGFSVRFRDRLAESDHELHSVTMIDPIRYAAGDPIEVWAFRALLLDARPAVDQLVEDATPETAAYRHLSRTDLAADEILLRETFGLLVAAHYRTEPNDLARLLDAPNLTVRALTHDGHVASVALLAREGALASDTRRELYDGGRVRGNMIPDLLTSQLRDEGAGKPVGWRVLRIATHDAVRSQGLGSRLLSAIRDEFASRADWLGVGYGATPELLSFWADNGFSTVHLSTTRNDASGEYSAIMLSPTSARGQRLHDRHATWFAGRIAGVLSDPLDDADPDVIRAALASIATVVEPGLTERDWVHVASAAYGPGTFDASPGSFRPLAISHLIDGEATLTDRQERLLVRKVLQGHPWNAVADELGFVSTRMCMRELGASFEPLVDEYGSEGALEEKRRYTDD</sequence>
<dbReference type="HOGENOM" id="CLU_004652_1_0_2"/>
<feature type="binding site" evidence="12">
    <location>
        <begin position="514"/>
        <end position="516"/>
    </location>
    <ligand>
        <name>acetyl-CoA</name>
        <dbReference type="ChEBI" id="CHEBI:57288"/>
    </ligand>
</feature>
<dbReference type="GO" id="GO:0051392">
    <property type="term" value="F:tRNA cytidine N4-acetyltransferase activity"/>
    <property type="evidence" value="ECO:0007669"/>
    <property type="project" value="UniProtKB-UniRule"/>
</dbReference>
<dbReference type="PATRIC" id="fig|795797.18.peg.1729"/>
<evidence type="ECO:0000256" key="1">
    <source>
        <dbReference type="ARBA" id="ARBA00022490"/>
    </source>
</evidence>
<dbReference type="InterPro" id="IPR013562">
    <property type="entry name" value="TmcA/NAT10_N"/>
</dbReference>
<dbReference type="InterPro" id="IPR024914">
    <property type="entry name" value="tRNA_acetyltr_TmcA"/>
</dbReference>
<dbReference type="NCBIfam" id="NF041296">
    <property type="entry name" value="RNAactase_tcmA_Halo"/>
    <property type="match status" value="1"/>
</dbReference>
<dbReference type="Gene3D" id="3.40.630.30">
    <property type="match status" value="1"/>
</dbReference>
<evidence type="ECO:0000256" key="8">
    <source>
        <dbReference type="ARBA" id="ARBA00023315"/>
    </source>
</evidence>
<accession>D8J312</accession>
<dbReference type="Pfam" id="PF05127">
    <property type="entry name" value="NAT10_TcmA_helicase"/>
    <property type="match status" value="1"/>
</dbReference>
<evidence type="ECO:0000256" key="9">
    <source>
        <dbReference type="ARBA" id="ARBA00049883"/>
    </source>
</evidence>
<dbReference type="Proteomes" id="UP000011645">
    <property type="component" value="Unassembled WGS sequence"/>
</dbReference>
<dbReference type="EMBL" id="CP002062">
    <property type="protein sequence ID" value="ADJ15119.1"/>
    <property type="molecule type" value="Genomic_DNA"/>
</dbReference>
<dbReference type="GO" id="GO:0051391">
    <property type="term" value="P:tRNA acetylation"/>
    <property type="evidence" value="ECO:0007669"/>
    <property type="project" value="UniProtKB-UniRule"/>
</dbReference>
<dbReference type="STRING" id="795797.HacjB3_08680"/>
<feature type="binding site" evidence="12">
    <location>
        <position position="203"/>
    </location>
    <ligand>
        <name>ATP</name>
        <dbReference type="ChEBI" id="CHEBI:30616"/>
    </ligand>
</feature>
<evidence type="ECO:0000313" key="17">
    <source>
        <dbReference type="EMBL" id="ELY34861.1"/>
    </source>
</evidence>
<dbReference type="InterPro" id="IPR038321">
    <property type="entry name" value="TmcA_C_sf"/>
</dbReference>
<evidence type="ECO:0000256" key="12">
    <source>
        <dbReference type="HAMAP-Rule" id="MF_01886"/>
    </source>
</evidence>